<feature type="transmembrane region" description="Helical" evidence="1">
    <location>
        <begin position="407"/>
        <end position="433"/>
    </location>
</feature>
<feature type="transmembrane region" description="Helical" evidence="1">
    <location>
        <begin position="172"/>
        <end position="195"/>
    </location>
</feature>
<feature type="transmembrane region" description="Helical" evidence="1">
    <location>
        <begin position="315"/>
        <end position="333"/>
    </location>
</feature>
<feature type="transmembrane region" description="Helical" evidence="1">
    <location>
        <begin position="523"/>
        <end position="543"/>
    </location>
</feature>
<keyword evidence="1" id="KW-0472">Membrane</keyword>
<evidence type="ECO:0000256" key="1">
    <source>
        <dbReference type="SAM" id="Phobius"/>
    </source>
</evidence>
<sequence length="551" mass="57909">MSTLTAPQRSMSPQPRASTLTGTGYLLRFTLRRSRVRLTVWAVSLAVFCVYYVVGVAAVYPNAADRQNRAAVMSSPGSVIMGGPGYGLEDYTIGAMFANEMAIWLIVLLATMNILMTTRNTRAEEATGRSELVRALPIGRHAASVAAFLVVVIADAIFVVLGSLLLVSLGDLAVADSVALLTGVMLTALVFAGVTTVTCQLTVHGRAASGLAFAALGASILIRGVGDIQEQHGSWLSWVSPVAWTQQMRPYVDLRLWPLGLSVVAVLVMLSLGAFLSTRRDLGGSLLHTRAGRAHATPALASPLALAFRQQRSALLWWFVGCVMMFAPLGVFLGGDAENILNSIADQNSLTAKIFGDDPLAAFFALMLLHCALAVAVFSIASVLRVKPEEDEGRLGLGLSRSASRSTVLLAQLAVAGFGAVLLLFGGGALALWGGARASGGEADLVTLLQGAGAFALGIAVLITFTAALFAWVPKLTALSWVLFGVVVVDSFFGGLFELPAAVSRISPFWWVGDFPTTPLEPSHMIGLGAVAVLLLSLAVAGFRRRDLTAG</sequence>
<comment type="caution">
    <text evidence="2">The sequence shown here is derived from an EMBL/GenBank/DDBJ whole genome shotgun (WGS) entry which is preliminary data.</text>
</comment>
<dbReference type="Proteomes" id="UP000624709">
    <property type="component" value="Unassembled WGS sequence"/>
</dbReference>
<protein>
    <submittedName>
        <fullName evidence="2">Exporter of polyketide antibiotics</fullName>
    </submittedName>
</protein>
<gene>
    <name evidence="2" type="ORF">Apa02nite_067480</name>
</gene>
<feature type="transmembrane region" description="Helical" evidence="1">
    <location>
        <begin position="256"/>
        <end position="276"/>
    </location>
</feature>
<feature type="transmembrane region" description="Helical" evidence="1">
    <location>
        <begin position="360"/>
        <end position="386"/>
    </location>
</feature>
<keyword evidence="1" id="KW-1133">Transmembrane helix</keyword>
<evidence type="ECO:0000313" key="3">
    <source>
        <dbReference type="Proteomes" id="UP000624709"/>
    </source>
</evidence>
<feature type="transmembrane region" description="Helical" evidence="1">
    <location>
        <begin position="207"/>
        <end position="226"/>
    </location>
</feature>
<feature type="transmembrane region" description="Helical" evidence="1">
    <location>
        <begin position="142"/>
        <end position="166"/>
    </location>
</feature>
<proteinExistence type="predicted"/>
<dbReference type="EMBL" id="BOMS01000108">
    <property type="protein sequence ID" value="GIE70640.1"/>
    <property type="molecule type" value="Genomic_DNA"/>
</dbReference>
<keyword evidence="3" id="KW-1185">Reference proteome</keyword>
<feature type="transmembrane region" description="Helical" evidence="1">
    <location>
        <begin position="480"/>
        <end position="503"/>
    </location>
</feature>
<organism evidence="2 3">
    <name type="scientific">Actinoplanes palleronii</name>
    <dbReference type="NCBI Taxonomy" id="113570"/>
    <lineage>
        <taxon>Bacteria</taxon>
        <taxon>Bacillati</taxon>
        <taxon>Actinomycetota</taxon>
        <taxon>Actinomycetes</taxon>
        <taxon>Micromonosporales</taxon>
        <taxon>Micromonosporaceae</taxon>
        <taxon>Actinoplanes</taxon>
    </lineage>
</organism>
<name>A0ABQ4BIX9_9ACTN</name>
<keyword evidence="1" id="KW-0812">Transmembrane</keyword>
<reference evidence="2 3" key="1">
    <citation type="submission" date="2021-01" db="EMBL/GenBank/DDBJ databases">
        <title>Whole genome shotgun sequence of Actinoplanes palleronii NBRC 14916.</title>
        <authorList>
            <person name="Komaki H."/>
            <person name="Tamura T."/>
        </authorList>
    </citation>
    <scope>NUCLEOTIDE SEQUENCE [LARGE SCALE GENOMIC DNA]</scope>
    <source>
        <strain evidence="2 3">NBRC 14916</strain>
    </source>
</reference>
<evidence type="ECO:0000313" key="2">
    <source>
        <dbReference type="EMBL" id="GIE70640.1"/>
    </source>
</evidence>
<feature type="transmembrane region" description="Helical" evidence="1">
    <location>
        <begin position="38"/>
        <end position="60"/>
    </location>
</feature>
<accession>A0ABQ4BIX9</accession>
<feature type="transmembrane region" description="Helical" evidence="1">
    <location>
        <begin position="453"/>
        <end position="473"/>
    </location>
</feature>
<feature type="transmembrane region" description="Helical" evidence="1">
    <location>
        <begin position="101"/>
        <end position="121"/>
    </location>
</feature>